<protein>
    <submittedName>
        <fullName evidence="2">Uncharacterized protein</fullName>
    </submittedName>
</protein>
<name>A0A8J5FEF2_ZINOF</name>
<comment type="caution">
    <text evidence="2">The sequence shown here is derived from an EMBL/GenBank/DDBJ whole genome shotgun (WGS) entry which is preliminary data.</text>
</comment>
<dbReference type="AlphaFoldDB" id="A0A8J5FEF2"/>
<evidence type="ECO:0000313" key="3">
    <source>
        <dbReference type="Proteomes" id="UP000734854"/>
    </source>
</evidence>
<dbReference type="EMBL" id="JACMSC010000016">
    <property type="protein sequence ID" value="KAG6483636.1"/>
    <property type="molecule type" value="Genomic_DNA"/>
</dbReference>
<reference evidence="2 3" key="1">
    <citation type="submission" date="2020-08" db="EMBL/GenBank/DDBJ databases">
        <title>Plant Genome Project.</title>
        <authorList>
            <person name="Zhang R.-G."/>
        </authorList>
    </citation>
    <scope>NUCLEOTIDE SEQUENCE [LARGE SCALE GENOMIC DNA]</scope>
    <source>
        <tissue evidence="2">Rhizome</tissue>
    </source>
</reference>
<feature type="compositionally biased region" description="Polar residues" evidence="1">
    <location>
        <begin position="46"/>
        <end position="55"/>
    </location>
</feature>
<organism evidence="2 3">
    <name type="scientific">Zingiber officinale</name>
    <name type="common">Ginger</name>
    <name type="synonym">Amomum zingiber</name>
    <dbReference type="NCBI Taxonomy" id="94328"/>
    <lineage>
        <taxon>Eukaryota</taxon>
        <taxon>Viridiplantae</taxon>
        <taxon>Streptophyta</taxon>
        <taxon>Embryophyta</taxon>
        <taxon>Tracheophyta</taxon>
        <taxon>Spermatophyta</taxon>
        <taxon>Magnoliopsida</taxon>
        <taxon>Liliopsida</taxon>
        <taxon>Zingiberales</taxon>
        <taxon>Zingiberaceae</taxon>
        <taxon>Zingiber</taxon>
    </lineage>
</organism>
<gene>
    <name evidence="2" type="ORF">ZIOFF_060288</name>
</gene>
<feature type="region of interest" description="Disordered" evidence="1">
    <location>
        <begin position="46"/>
        <end position="74"/>
    </location>
</feature>
<evidence type="ECO:0000313" key="2">
    <source>
        <dbReference type="EMBL" id="KAG6483636.1"/>
    </source>
</evidence>
<feature type="compositionally biased region" description="Low complexity" evidence="1">
    <location>
        <begin position="63"/>
        <end position="73"/>
    </location>
</feature>
<evidence type="ECO:0000256" key="1">
    <source>
        <dbReference type="SAM" id="MobiDB-lite"/>
    </source>
</evidence>
<keyword evidence="3" id="KW-1185">Reference proteome</keyword>
<proteinExistence type="predicted"/>
<dbReference type="Proteomes" id="UP000734854">
    <property type="component" value="Unassembled WGS sequence"/>
</dbReference>
<sequence length="148" mass="15768">MLAAALKPPLVSLQCSTSSPSPRSKATKLSFPDKLIPKFVKCSPTTTPLVSSRSDSMAPVMRTTKTGSPTSTTRCGGTSATTLCRVVGRAQEELFLKFLVMGIMVTDPTFGVILFDIGIARKRLATSAFDLLPECLLEVEEVTIGIGE</sequence>
<accession>A0A8J5FEF2</accession>